<dbReference type="InterPro" id="IPR050680">
    <property type="entry name" value="YpeA/RimI_acetyltransf"/>
</dbReference>
<protein>
    <submittedName>
        <fullName evidence="4">Acetyltransferase</fullName>
    </submittedName>
</protein>
<dbReference type="HOGENOM" id="CLU_114829_0_0_5"/>
<sequence>MAHIRNAREDEVDILAEIGFRSWEKAMMSIGEMTDMRSGARTAFQNFTRSSWLTITVIEQGGNVAGWAAREKLDELISDFWIDPSFKGQGLGRALLVEIEAEIVHQGFEVARVETHARNTEAIGFFEKQGYSINWLSTSYSPKIDRDVQSVGLSKRLVLEAPDTYGPSF</sequence>
<dbReference type="Pfam" id="PF00583">
    <property type="entry name" value="Acetyltransf_1"/>
    <property type="match status" value="1"/>
</dbReference>
<evidence type="ECO:0000256" key="1">
    <source>
        <dbReference type="ARBA" id="ARBA00022679"/>
    </source>
</evidence>
<dbReference type="PATRIC" id="fig|1028800.3.peg.1275"/>
<dbReference type="eggNOG" id="COG0456">
    <property type="taxonomic scope" value="Bacteria"/>
</dbReference>
<dbReference type="OrthoDB" id="9811979at2"/>
<keyword evidence="2" id="KW-0012">Acyltransferase</keyword>
<accession>A0A068SQW4</accession>
<dbReference type="InterPro" id="IPR016181">
    <property type="entry name" value="Acyl_CoA_acyltransferase"/>
</dbReference>
<proteinExistence type="predicted"/>
<name>A0A068SQW4_NEOGA</name>
<dbReference type="EMBL" id="HG938353">
    <property type="protein sequence ID" value="CDN47445.1"/>
    <property type="molecule type" value="Genomic_DNA"/>
</dbReference>
<dbReference type="RefSeq" id="WP_038542067.1">
    <property type="nucleotide sequence ID" value="NZ_HG938353.1"/>
</dbReference>
<dbReference type="Gene3D" id="3.40.630.30">
    <property type="match status" value="1"/>
</dbReference>
<organism evidence="4 5">
    <name type="scientific">Neorhizobium galegae bv. orientalis str. HAMBI 540</name>
    <dbReference type="NCBI Taxonomy" id="1028800"/>
    <lineage>
        <taxon>Bacteria</taxon>
        <taxon>Pseudomonadati</taxon>
        <taxon>Pseudomonadota</taxon>
        <taxon>Alphaproteobacteria</taxon>
        <taxon>Hyphomicrobiales</taxon>
        <taxon>Rhizobiaceae</taxon>
        <taxon>Rhizobium/Agrobacterium group</taxon>
        <taxon>Neorhizobium</taxon>
    </lineage>
</organism>
<dbReference type="InterPro" id="IPR000182">
    <property type="entry name" value="GNAT_dom"/>
</dbReference>
<dbReference type="KEGG" id="ngg:RG540_CH12610"/>
<evidence type="ECO:0000259" key="3">
    <source>
        <dbReference type="PROSITE" id="PS51186"/>
    </source>
</evidence>
<dbReference type="GO" id="GO:0016747">
    <property type="term" value="F:acyltransferase activity, transferring groups other than amino-acyl groups"/>
    <property type="evidence" value="ECO:0007669"/>
    <property type="project" value="InterPro"/>
</dbReference>
<dbReference type="PANTHER" id="PTHR43420:SF47">
    <property type="entry name" value="N-ACETYLTRANSFERASE DOMAIN-CONTAINING PROTEIN"/>
    <property type="match status" value="1"/>
</dbReference>
<dbReference type="SUPFAM" id="SSF55729">
    <property type="entry name" value="Acyl-CoA N-acyltransferases (Nat)"/>
    <property type="match status" value="1"/>
</dbReference>
<dbReference type="CDD" id="cd04301">
    <property type="entry name" value="NAT_SF"/>
    <property type="match status" value="1"/>
</dbReference>
<dbReference type="Proteomes" id="UP000028181">
    <property type="component" value="Chromosome I"/>
</dbReference>
<keyword evidence="5" id="KW-1185">Reference proteome</keyword>
<gene>
    <name evidence="4" type="ORF">RG540_CH12610</name>
</gene>
<dbReference type="AlphaFoldDB" id="A0A068SQW4"/>
<dbReference type="PANTHER" id="PTHR43420">
    <property type="entry name" value="ACETYLTRANSFERASE"/>
    <property type="match status" value="1"/>
</dbReference>
<keyword evidence="1 4" id="KW-0808">Transferase</keyword>
<evidence type="ECO:0000256" key="2">
    <source>
        <dbReference type="ARBA" id="ARBA00023315"/>
    </source>
</evidence>
<dbReference type="PROSITE" id="PS51186">
    <property type="entry name" value="GNAT"/>
    <property type="match status" value="1"/>
</dbReference>
<evidence type="ECO:0000313" key="4">
    <source>
        <dbReference type="EMBL" id="CDN47445.1"/>
    </source>
</evidence>
<evidence type="ECO:0000313" key="5">
    <source>
        <dbReference type="Proteomes" id="UP000028181"/>
    </source>
</evidence>
<feature type="domain" description="N-acetyltransferase" evidence="3">
    <location>
        <begin position="2"/>
        <end position="158"/>
    </location>
</feature>
<dbReference type="GeneID" id="24257110"/>
<reference evidence="5" key="1">
    <citation type="journal article" date="2014" name="BMC Genomics">
        <title>Genome sequencing of two Neorhizobium galegae strains reveals a noeT gene responsible for the unusual acetylation of the nodulation factors.</title>
        <authorList>
            <person name="Osterman J."/>
            <person name="Marsh J."/>
            <person name="Laine P.K."/>
            <person name="Zeng Z."/>
            <person name="Alatalo E."/>
            <person name="Sullivan J.T."/>
            <person name="Young J.P."/>
            <person name="Thomas-Oates J."/>
            <person name="Paulin L."/>
            <person name="Lindstrom K."/>
        </authorList>
    </citation>
    <scope>NUCLEOTIDE SEQUENCE [LARGE SCALE GENOMIC DNA]</scope>
    <source>
        <strain evidence="5">HAMBI 540</strain>
    </source>
</reference>